<keyword evidence="7 9" id="KW-0862">Zinc</keyword>
<dbReference type="EMBL" id="JALBUR010000008">
    <property type="protein sequence ID" value="MDX8419395.1"/>
    <property type="molecule type" value="Genomic_DNA"/>
</dbReference>
<evidence type="ECO:0000256" key="2">
    <source>
        <dbReference type="ARBA" id="ARBA00008290"/>
    </source>
</evidence>
<comment type="similarity">
    <text evidence="2 9">Belongs to the peptidase M18 family.</text>
</comment>
<keyword evidence="4 9" id="KW-0645">Protease</keyword>
<dbReference type="Gene3D" id="2.30.250.10">
    <property type="entry name" value="Aminopeptidase i, Domain 2"/>
    <property type="match status" value="1"/>
</dbReference>
<proteinExistence type="inferred from homology"/>
<dbReference type="GO" id="GO:0008270">
    <property type="term" value="F:zinc ion binding"/>
    <property type="evidence" value="ECO:0007669"/>
    <property type="project" value="InterPro"/>
</dbReference>
<evidence type="ECO:0000256" key="8">
    <source>
        <dbReference type="ARBA" id="ARBA00023049"/>
    </source>
</evidence>
<keyword evidence="5 9" id="KW-0479">Metal-binding</keyword>
<name>A0AB35U3I7_9FIRM</name>
<evidence type="ECO:0000256" key="3">
    <source>
        <dbReference type="ARBA" id="ARBA00022438"/>
    </source>
</evidence>
<evidence type="ECO:0000256" key="1">
    <source>
        <dbReference type="ARBA" id="ARBA00001947"/>
    </source>
</evidence>
<evidence type="ECO:0000256" key="4">
    <source>
        <dbReference type="ARBA" id="ARBA00022670"/>
    </source>
</evidence>
<dbReference type="InterPro" id="IPR001948">
    <property type="entry name" value="Peptidase_M18"/>
</dbReference>
<dbReference type="NCBIfam" id="NF002759">
    <property type="entry name" value="PRK02813.1"/>
    <property type="match status" value="1"/>
</dbReference>
<keyword evidence="6 9" id="KW-0378">Hydrolase</keyword>
<dbReference type="InterPro" id="IPR023358">
    <property type="entry name" value="Peptidase_M18_dom2"/>
</dbReference>
<keyword evidence="3 9" id="KW-0031">Aminopeptidase</keyword>
<dbReference type="CDD" id="cd05658">
    <property type="entry name" value="M18_DAP"/>
    <property type="match status" value="1"/>
</dbReference>
<evidence type="ECO:0000256" key="5">
    <source>
        <dbReference type="ARBA" id="ARBA00022723"/>
    </source>
</evidence>
<evidence type="ECO:0000313" key="11">
    <source>
        <dbReference type="EMBL" id="MDX8419395.1"/>
    </source>
</evidence>
<comment type="cofactor">
    <cofactor evidence="1 10">
        <name>Zn(2+)</name>
        <dbReference type="ChEBI" id="CHEBI:29105"/>
    </cofactor>
</comment>
<dbReference type="GO" id="GO:0005737">
    <property type="term" value="C:cytoplasm"/>
    <property type="evidence" value="ECO:0007669"/>
    <property type="project" value="UniProtKB-ARBA"/>
</dbReference>
<protein>
    <recommendedName>
        <fullName evidence="10">M18 family aminopeptidase</fullName>
        <ecNumber evidence="10">3.4.11.-</ecNumber>
    </recommendedName>
</protein>
<dbReference type="GO" id="GO:0008237">
    <property type="term" value="F:metallopeptidase activity"/>
    <property type="evidence" value="ECO:0007669"/>
    <property type="project" value="UniProtKB-KW"/>
</dbReference>
<evidence type="ECO:0000256" key="10">
    <source>
        <dbReference type="RuleBase" id="RU004387"/>
    </source>
</evidence>
<dbReference type="PANTHER" id="PTHR28570">
    <property type="entry name" value="ASPARTYL AMINOPEPTIDASE"/>
    <property type="match status" value="1"/>
</dbReference>
<evidence type="ECO:0000256" key="7">
    <source>
        <dbReference type="ARBA" id="ARBA00022833"/>
    </source>
</evidence>
<evidence type="ECO:0000256" key="6">
    <source>
        <dbReference type="ARBA" id="ARBA00022801"/>
    </source>
</evidence>
<dbReference type="Gene3D" id="3.40.630.10">
    <property type="entry name" value="Zn peptidases"/>
    <property type="match status" value="1"/>
</dbReference>
<dbReference type="AlphaFoldDB" id="A0AB35U3I7"/>
<dbReference type="RefSeq" id="WP_370595835.1">
    <property type="nucleotide sequence ID" value="NZ_JALBUR010000008.1"/>
</dbReference>
<keyword evidence="12" id="KW-1185">Reference proteome</keyword>
<evidence type="ECO:0000256" key="9">
    <source>
        <dbReference type="RuleBase" id="RU004386"/>
    </source>
</evidence>
<gene>
    <name evidence="11" type="ORF">MOZ60_04715</name>
</gene>
<dbReference type="GO" id="GO:0006508">
    <property type="term" value="P:proteolysis"/>
    <property type="evidence" value="ECO:0007669"/>
    <property type="project" value="UniProtKB-KW"/>
</dbReference>
<dbReference type="EC" id="3.4.11.-" evidence="10"/>
<dbReference type="SUPFAM" id="SSF101821">
    <property type="entry name" value="Aminopeptidase/glucanase lid domain"/>
    <property type="match status" value="1"/>
</dbReference>
<organism evidence="11 12">
    <name type="scientific">Grylomicrobium aquisgranensis</name>
    <dbReference type="NCBI Taxonomy" id="2926318"/>
    <lineage>
        <taxon>Bacteria</taxon>
        <taxon>Bacillati</taxon>
        <taxon>Bacillota</taxon>
        <taxon>Erysipelotrichia</taxon>
        <taxon>Erysipelotrichales</taxon>
        <taxon>Erysipelotrichaceae</taxon>
        <taxon>Grylomicrobium</taxon>
    </lineage>
</organism>
<evidence type="ECO:0000313" key="12">
    <source>
        <dbReference type="Proteomes" id="UP001286174"/>
    </source>
</evidence>
<dbReference type="SUPFAM" id="SSF53187">
    <property type="entry name" value="Zn-dependent exopeptidases"/>
    <property type="match status" value="1"/>
</dbReference>
<comment type="caution">
    <text evidence="11">The sequence shown here is derived from an EMBL/GenBank/DDBJ whole genome shotgun (WGS) entry which is preliminary data.</text>
</comment>
<dbReference type="PRINTS" id="PR00932">
    <property type="entry name" value="AMINO1PTASE"/>
</dbReference>
<dbReference type="Proteomes" id="UP001286174">
    <property type="component" value="Unassembled WGS sequence"/>
</dbReference>
<dbReference type="PANTHER" id="PTHR28570:SF3">
    <property type="entry name" value="ASPARTYL AMINOPEPTIDASE"/>
    <property type="match status" value="1"/>
</dbReference>
<keyword evidence="8 9" id="KW-0482">Metalloprotease</keyword>
<reference evidence="11 12" key="1">
    <citation type="submission" date="2022-03" db="EMBL/GenBank/DDBJ databases">
        <title>Novel taxa within the pig intestine.</title>
        <authorList>
            <person name="Wylensek D."/>
            <person name="Bishof K."/>
            <person name="Afrizal A."/>
            <person name="Clavel T."/>
        </authorList>
    </citation>
    <scope>NUCLEOTIDE SEQUENCE [LARGE SCALE GENOMIC DNA]</scope>
    <source>
        <strain evidence="11 12">CLA-KB-P133</strain>
    </source>
</reference>
<dbReference type="Pfam" id="PF02127">
    <property type="entry name" value="Peptidase_M18"/>
    <property type="match status" value="1"/>
</dbReference>
<accession>A0AB35U3I7</accession>
<sequence length="433" mass="47097">MNTNEVNQELLSFLSKGVTAFHAIAAVKEKLDQEGFQELAESEPWSLEDGGRYYVVRNQSALIAFRYHHDYHGYMMGAAHCDSPSFKIKVNPEMKENGYVKLNVEMYGGALIYPWLDRPLSVAGRIVVRQGDSLVTKLVRVDKDLLMIPSLAIHMDRSANEGHSWNVQTEICPLLGQEGCGSLLDVVAKEAGVKAEDILGHDLYLCVRTPGTVWGAADEFVSAPHLDDLQCVFGILNGFLQAKDSASLPLCCIFDNEETGSLTKQGADSTFLADVIERIGIASGKSADEQMACAANAFLVSGDNAHAVHPTHSEMADPVNKPKMNGGIVIKYHANQQYTSDAVSSAYFQVICKEAGVPVQSFVNRSDKRGGSTLGNLSNRHFSQNAVDIGLPQLAMHSCYETAGTKDTAYLIAAMKCFYGHSFVSDGNGKFSI</sequence>
<dbReference type="GO" id="GO:0004177">
    <property type="term" value="F:aminopeptidase activity"/>
    <property type="evidence" value="ECO:0007669"/>
    <property type="project" value="UniProtKB-KW"/>
</dbReference>